<comment type="caution">
    <text evidence="1">The sequence shown here is derived from an EMBL/GenBank/DDBJ whole genome shotgun (WGS) entry which is preliminary data.</text>
</comment>
<dbReference type="RefSeq" id="WP_151014231.1">
    <property type="nucleotide sequence ID" value="NZ_CP084582.1"/>
</dbReference>
<organism evidence="1 2">
    <name type="scientific">Micromonospora aurantiaca</name>
    <name type="common">nom. illeg.</name>
    <dbReference type="NCBI Taxonomy" id="47850"/>
    <lineage>
        <taxon>Bacteria</taxon>
        <taxon>Bacillati</taxon>
        <taxon>Actinomycetota</taxon>
        <taxon>Actinomycetes</taxon>
        <taxon>Micromonosporales</taxon>
        <taxon>Micromonosporaceae</taxon>
        <taxon>Micromonospora</taxon>
    </lineage>
</organism>
<evidence type="ECO:0000313" key="1">
    <source>
        <dbReference type="EMBL" id="KAB1108840.1"/>
    </source>
</evidence>
<name>A0ABQ6UDM5_9ACTN</name>
<dbReference type="EMBL" id="WAAR01000102">
    <property type="protein sequence ID" value="KAB1108840.1"/>
    <property type="molecule type" value="Genomic_DNA"/>
</dbReference>
<accession>A0ABQ6UDM5</accession>
<proteinExistence type="predicted"/>
<keyword evidence="2" id="KW-1185">Reference proteome</keyword>
<dbReference type="Proteomes" id="UP000471364">
    <property type="component" value="Unassembled WGS sequence"/>
</dbReference>
<gene>
    <name evidence="1" type="ORF">F6X54_21035</name>
</gene>
<evidence type="ECO:0000313" key="2">
    <source>
        <dbReference type="Proteomes" id="UP000471364"/>
    </source>
</evidence>
<reference evidence="1 2" key="1">
    <citation type="submission" date="2019-09" db="EMBL/GenBank/DDBJ databases">
        <title>High taxonomic diversity of Micromonospora strains isolated from Medicago sativa nodules in different geographical locations.</title>
        <authorList>
            <person name="Martinez-Hidalgo P."/>
            <person name="Flores-Felix J.D."/>
            <person name="Velazquez E."/>
            <person name="Brau L."/>
            <person name="Trujillo M.E."/>
            <person name="Martinez-Molina E."/>
        </authorList>
    </citation>
    <scope>NUCLEOTIDE SEQUENCE [LARGE SCALE GENOMIC DNA]</scope>
    <source>
        <strain evidence="1 2">ALFB5</strain>
    </source>
</reference>
<sequence>MGEGKPGGVGDMREILDRNDGDVDKALDDYASCAQRFLCDAATSGTKEQRRDSDGALVRVNTKTRELGVLGDGGIVTYFKADNPEAEYLKELSK</sequence>
<protein>
    <submittedName>
        <fullName evidence="1">Uncharacterized protein</fullName>
    </submittedName>
</protein>